<evidence type="ECO:0000313" key="2">
    <source>
        <dbReference type="Proteomes" id="UP001165960"/>
    </source>
</evidence>
<dbReference type="Proteomes" id="UP001165960">
    <property type="component" value="Unassembled WGS sequence"/>
</dbReference>
<name>A0ACC2S8P3_9FUNG</name>
<sequence>MDPFEVRVRFTEHLKHLGASRDSILKVAAYALEHFHQCDDLFNCILEQMNQANLRDRLNLLYLFDALCNISIQTAISMRRKPSVESDPKSDRNVLDIKPSKKIKLTDIDVKEDKQSEHKELDGAKKNEFDASKVSSPDPFFSSNPYIALVEANLANIIDNVVPKGPNGTVNLSGTRKVLSSWRNKNIIPADLIHQMEDTLKGRQVENVHEPAFSRNEIFRRIEEDRERHKRMKEENWIQSSDPNERSEFDELYNSLDQPNIDNLFDTLEKCHLQFLYDTTTLGNSLKPNRPRKFHMRPPTCI</sequence>
<gene>
    <name evidence="1" type="ORF">DSO57_1009086</name>
</gene>
<reference evidence="1" key="1">
    <citation type="submission" date="2022-04" db="EMBL/GenBank/DDBJ databases">
        <title>Genome of the entomopathogenic fungus Entomophthora muscae.</title>
        <authorList>
            <person name="Elya C."/>
            <person name="Lovett B.R."/>
            <person name="Lee E."/>
            <person name="Macias A.M."/>
            <person name="Hajek A.E."/>
            <person name="De Bivort B.L."/>
            <person name="Kasson M.T."/>
            <person name="De Fine Licht H.H."/>
            <person name="Stajich J.E."/>
        </authorList>
    </citation>
    <scope>NUCLEOTIDE SEQUENCE</scope>
    <source>
        <strain evidence="1">Berkeley</strain>
    </source>
</reference>
<accession>A0ACC2S8P3</accession>
<evidence type="ECO:0000313" key="1">
    <source>
        <dbReference type="EMBL" id="KAJ9058747.1"/>
    </source>
</evidence>
<proteinExistence type="predicted"/>
<protein>
    <submittedName>
        <fullName evidence="1">Uncharacterized protein</fullName>
    </submittedName>
</protein>
<comment type="caution">
    <text evidence="1">The sequence shown here is derived from an EMBL/GenBank/DDBJ whole genome shotgun (WGS) entry which is preliminary data.</text>
</comment>
<organism evidence="1 2">
    <name type="scientific">Entomophthora muscae</name>
    <dbReference type="NCBI Taxonomy" id="34485"/>
    <lineage>
        <taxon>Eukaryota</taxon>
        <taxon>Fungi</taxon>
        <taxon>Fungi incertae sedis</taxon>
        <taxon>Zoopagomycota</taxon>
        <taxon>Entomophthoromycotina</taxon>
        <taxon>Entomophthoromycetes</taxon>
        <taxon>Entomophthorales</taxon>
        <taxon>Entomophthoraceae</taxon>
        <taxon>Entomophthora</taxon>
    </lineage>
</organism>
<dbReference type="EMBL" id="QTSX02005708">
    <property type="protein sequence ID" value="KAJ9058747.1"/>
    <property type="molecule type" value="Genomic_DNA"/>
</dbReference>
<keyword evidence="2" id="KW-1185">Reference proteome</keyword>